<dbReference type="InterPro" id="IPR013221">
    <property type="entry name" value="Mur_ligase_cen"/>
</dbReference>
<comment type="similarity">
    <text evidence="7">Belongs to the MurCDEF family.</text>
</comment>
<dbReference type="Pfam" id="PF02875">
    <property type="entry name" value="Mur_ligase_C"/>
    <property type="match status" value="1"/>
</dbReference>
<dbReference type="PANTHER" id="PTHR43692">
    <property type="entry name" value="UDP-N-ACETYLMURAMOYLALANINE--D-GLUTAMATE LIGASE"/>
    <property type="match status" value="1"/>
</dbReference>
<dbReference type="GO" id="GO:0005524">
    <property type="term" value="F:ATP binding"/>
    <property type="evidence" value="ECO:0007669"/>
    <property type="project" value="UniProtKB-UniRule"/>
</dbReference>
<keyword evidence="12" id="KW-1185">Reference proteome</keyword>
<dbReference type="Gene3D" id="3.90.190.20">
    <property type="entry name" value="Mur ligase, C-terminal domain"/>
    <property type="match status" value="1"/>
</dbReference>
<dbReference type="NCBIfam" id="TIGR01087">
    <property type="entry name" value="murD"/>
    <property type="match status" value="1"/>
</dbReference>
<comment type="catalytic activity">
    <reaction evidence="7 8">
        <text>UDP-N-acetyl-alpha-D-muramoyl-L-alanine + D-glutamate + ATP = UDP-N-acetyl-alpha-D-muramoyl-L-alanyl-D-glutamate + ADP + phosphate + H(+)</text>
        <dbReference type="Rhea" id="RHEA:16429"/>
        <dbReference type="ChEBI" id="CHEBI:15378"/>
        <dbReference type="ChEBI" id="CHEBI:29986"/>
        <dbReference type="ChEBI" id="CHEBI:30616"/>
        <dbReference type="ChEBI" id="CHEBI:43474"/>
        <dbReference type="ChEBI" id="CHEBI:83898"/>
        <dbReference type="ChEBI" id="CHEBI:83900"/>
        <dbReference type="ChEBI" id="CHEBI:456216"/>
        <dbReference type="EC" id="6.3.2.9"/>
    </reaction>
</comment>
<keyword evidence="7 8" id="KW-0961">Cell wall biogenesis/degradation</keyword>
<keyword evidence="7 8" id="KW-0573">Peptidoglycan synthesis</keyword>
<keyword evidence="4 7" id="KW-0436">Ligase</keyword>
<keyword evidence="3 7" id="KW-0963">Cytoplasm</keyword>
<evidence type="ECO:0000313" key="11">
    <source>
        <dbReference type="EMBL" id="SDB95656.1"/>
    </source>
</evidence>
<dbReference type="InterPro" id="IPR004101">
    <property type="entry name" value="Mur_ligase_C"/>
</dbReference>
<dbReference type="GO" id="GO:0009252">
    <property type="term" value="P:peptidoglycan biosynthetic process"/>
    <property type="evidence" value="ECO:0007669"/>
    <property type="project" value="UniProtKB-UniRule"/>
</dbReference>
<comment type="pathway">
    <text evidence="2 7 8">Cell wall biogenesis; peptidoglycan biosynthesis.</text>
</comment>
<evidence type="ECO:0000256" key="2">
    <source>
        <dbReference type="ARBA" id="ARBA00004752"/>
    </source>
</evidence>
<dbReference type="InterPro" id="IPR005762">
    <property type="entry name" value="MurD"/>
</dbReference>
<dbReference type="PANTHER" id="PTHR43692:SF1">
    <property type="entry name" value="UDP-N-ACETYLMURAMOYLALANINE--D-GLUTAMATE LIGASE"/>
    <property type="match status" value="1"/>
</dbReference>
<dbReference type="HAMAP" id="MF_00639">
    <property type="entry name" value="MurD"/>
    <property type="match status" value="1"/>
</dbReference>
<dbReference type="Proteomes" id="UP000198528">
    <property type="component" value="Unassembled WGS sequence"/>
</dbReference>
<keyword evidence="7 8" id="KW-0132">Cell division</keyword>
<keyword evidence="7 8" id="KW-0131">Cell cycle</keyword>
<dbReference type="Gene3D" id="3.40.50.720">
    <property type="entry name" value="NAD(P)-binding Rossmann-like Domain"/>
    <property type="match status" value="1"/>
</dbReference>
<evidence type="ECO:0000313" key="12">
    <source>
        <dbReference type="Proteomes" id="UP000198528"/>
    </source>
</evidence>
<dbReference type="Gene3D" id="3.40.1190.10">
    <property type="entry name" value="Mur-like, catalytic domain"/>
    <property type="match status" value="1"/>
</dbReference>
<dbReference type="InterPro" id="IPR036565">
    <property type="entry name" value="Mur-like_cat_sf"/>
</dbReference>
<evidence type="ECO:0000259" key="9">
    <source>
        <dbReference type="Pfam" id="PF02875"/>
    </source>
</evidence>
<dbReference type="AlphaFoldDB" id="A0A1G6HQ86"/>
<dbReference type="EC" id="6.3.2.9" evidence="7 8"/>
<protein>
    <recommendedName>
        <fullName evidence="7 8">UDP-N-acetylmuramoylalanine--D-glutamate ligase</fullName>
        <ecNumber evidence="7 8">6.3.2.9</ecNumber>
    </recommendedName>
    <alternativeName>
        <fullName evidence="7">D-glutamic acid-adding enzyme</fullName>
    </alternativeName>
    <alternativeName>
        <fullName evidence="7">UDP-N-acetylmuramoyl-L-alanyl-D-glutamate synthetase</fullName>
    </alternativeName>
</protein>
<evidence type="ECO:0000256" key="3">
    <source>
        <dbReference type="ARBA" id="ARBA00022490"/>
    </source>
</evidence>
<evidence type="ECO:0000256" key="7">
    <source>
        <dbReference type="HAMAP-Rule" id="MF_00639"/>
    </source>
</evidence>
<evidence type="ECO:0000256" key="5">
    <source>
        <dbReference type="ARBA" id="ARBA00022741"/>
    </source>
</evidence>
<proteinExistence type="inferred from homology"/>
<evidence type="ECO:0000259" key="10">
    <source>
        <dbReference type="Pfam" id="PF08245"/>
    </source>
</evidence>
<dbReference type="SUPFAM" id="SSF51984">
    <property type="entry name" value="MurCD N-terminal domain"/>
    <property type="match status" value="1"/>
</dbReference>
<sequence length="472" mass="50059">MAREMENKLGDVCVLGLGKTGREVARYLCGQARGRVGSVTLYGGASSSEGDATRELEALGVRVVVGTEEVEGAYDLAVSSPGISEFSAFFSSAREHSREIIGEPEFAWRESPYKWVAITGTNGKTTTTTLSTALLHEGGLSAVAVGNIGNLCTGEVAARTPDEWFVAELSSFQLACTRLLHPRVACLLNVTPDHVEWHGSIEAYAAAKEKVFQNLDAGNLAIVSEEDSWCQAVISRLEARGLRVCHLNVHAQPQAPCAAFVRDGRLVVRLDGKEHDLMATTEVPIAGDHNLQNVLAASALALELGVSAQDVARGVRAFHALEHRIEPCGEVAGVRFVNDSKATNTDSVQKALTAFPKGRVVLLLGGHDKGTDLAPLAADVVRDCKAAVCFGAAGERIASALEDALAEGDGTTRVVRAPHLREAFDAAVSEAAPGDVVLLSPACSSFDEFGNMAERGRAFKQMVSDLGKKRES</sequence>
<dbReference type="UniPathway" id="UPA00219"/>
<dbReference type="SUPFAM" id="SSF53623">
    <property type="entry name" value="MurD-like peptide ligases, catalytic domain"/>
    <property type="match status" value="1"/>
</dbReference>
<dbReference type="EMBL" id="FMZL01000001">
    <property type="protein sequence ID" value="SDB95656.1"/>
    <property type="molecule type" value="Genomic_DNA"/>
</dbReference>
<dbReference type="STRING" id="604330.SAMN04489857_0619"/>
<dbReference type="GO" id="GO:0008764">
    <property type="term" value="F:UDP-N-acetylmuramoylalanine-D-glutamate ligase activity"/>
    <property type="evidence" value="ECO:0007669"/>
    <property type="project" value="UniProtKB-UniRule"/>
</dbReference>
<dbReference type="GO" id="GO:0071555">
    <property type="term" value="P:cell wall organization"/>
    <property type="evidence" value="ECO:0007669"/>
    <property type="project" value="UniProtKB-KW"/>
</dbReference>
<feature type="domain" description="Mur ligase C-terminal" evidence="9">
    <location>
        <begin position="323"/>
        <end position="443"/>
    </location>
</feature>
<comment type="function">
    <text evidence="7 8">Cell wall formation. Catalyzes the addition of glutamate to the nucleotide precursor UDP-N-acetylmuramoyl-L-alanine (UMA).</text>
</comment>
<accession>A0A1G6HQ86</accession>
<dbReference type="Pfam" id="PF08245">
    <property type="entry name" value="Mur_ligase_M"/>
    <property type="match status" value="1"/>
</dbReference>
<dbReference type="SUPFAM" id="SSF53244">
    <property type="entry name" value="MurD-like peptide ligases, peptide-binding domain"/>
    <property type="match status" value="1"/>
</dbReference>
<keyword evidence="6 7" id="KW-0067">ATP-binding</keyword>
<dbReference type="GO" id="GO:0008360">
    <property type="term" value="P:regulation of cell shape"/>
    <property type="evidence" value="ECO:0007669"/>
    <property type="project" value="UniProtKB-KW"/>
</dbReference>
<organism evidence="11 12">
    <name type="scientific">Parafannyhessea umbonata</name>
    <dbReference type="NCBI Taxonomy" id="604330"/>
    <lineage>
        <taxon>Bacteria</taxon>
        <taxon>Bacillati</taxon>
        <taxon>Actinomycetota</taxon>
        <taxon>Coriobacteriia</taxon>
        <taxon>Coriobacteriales</taxon>
        <taxon>Atopobiaceae</taxon>
        <taxon>Parafannyhessea</taxon>
    </lineage>
</organism>
<feature type="domain" description="Mur ligase central" evidence="10">
    <location>
        <begin position="118"/>
        <end position="301"/>
    </location>
</feature>
<evidence type="ECO:0000256" key="8">
    <source>
        <dbReference type="RuleBase" id="RU003664"/>
    </source>
</evidence>
<evidence type="ECO:0000256" key="6">
    <source>
        <dbReference type="ARBA" id="ARBA00022840"/>
    </source>
</evidence>
<gene>
    <name evidence="7" type="primary">murD</name>
    <name evidence="11" type="ORF">SAMN04487824_10125</name>
</gene>
<keyword evidence="5 7" id="KW-0547">Nucleotide-binding</keyword>
<dbReference type="GO" id="GO:0005737">
    <property type="term" value="C:cytoplasm"/>
    <property type="evidence" value="ECO:0007669"/>
    <property type="project" value="UniProtKB-SubCell"/>
</dbReference>
<evidence type="ECO:0000256" key="1">
    <source>
        <dbReference type="ARBA" id="ARBA00004496"/>
    </source>
</evidence>
<name>A0A1G6HQ86_9ACTN</name>
<comment type="subcellular location">
    <subcellularLocation>
        <location evidence="1 7 8">Cytoplasm</location>
    </subcellularLocation>
</comment>
<dbReference type="InterPro" id="IPR036615">
    <property type="entry name" value="Mur_ligase_C_dom_sf"/>
</dbReference>
<keyword evidence="7 8" id="KW-0133">Cell shape</keyword>
<reference evidence="12" key="1">
    <citation type="submission" date="2016-10" db="EMBL/GenBank/DDBJ databases">
        <authorList>
            <person name="Varghese N."/>
            <person name="Submissions S."/>
        </authorList>
    </citation>
    <scope>NUCLEOTIDE SEQUENCE [LARGE SCALE GENOMIC DNA]</scope>
    <source>
        <strain evidence="12">DSM 22619</strain>
    </source>
</reference>
<dbReference type="GO" id="GO:0051301">
    <property type="term" value="P:cell division"/>
    <property type="evidence" value="ECO:0007669"/>
    <property type="project" value="UniProtKB-KW"/>
</dbReference>
<evidence type="ECO:0000256" key="4">
    <source>
        <dbReference type="ARBA" id="ARBA00022598"/>
    </source>
</evidence>
<feature type="binding site" evidence="7">
    <location>
        <begin position="120"/>
        <end position="126"/>
    </location>
    <ligand>
        <name>ATP</name>
        <dbReference type="ChEBI" id="CHEBI:30616"/>
    </ligand>
</feature>